<evidence type="ECO:0000313" key="2">
    <source>
        <dbReference type="Proteomes" id="UP000186112"/>
    </source>
</evidence>
<dbReference type="Proteomes" id="UP000186112">
    <property type="component" value="Unassembled WGS sequence"/>
</dbReference>
<evidence type="ECO:0008006" key="3">
    <source>
        <dbReference type="Google" id="ProtNLM"/>
    </source>
</evidence>
<sequence length="317" mass="37053">MRKLLYVLGLSLILTGCSSSYTSSEYKDIIVPEKVDYILDSNNKAMYIDDDLKEVIFEINNLREKYKDSNDENESNLLYIDIYANHDLTINFDNESINNKEYFNDVVGILDKSVAKGLKDYIEEVKDKEIEDNKIALRKIGMVAVYAEDRGENKENFISVKFNFASLKDKYYSDLLNKVSKDKYFLNNIIMGEKLNMIDFVNLNNFHPIYEYGYFSIRYNMYLKDKDIEKVNILMQGKDGLKLEQDDIDVFANLLDTLELKEKEKDLLLNDYKEILQTKTKNKNISLDNYKVLINTTKGNNYSGEGRKLVYFSIEKS</sequence>
<evidence type="ECO:0000313" key="1">
    <source>
        <dbReference type="EMBL" id="OLS02760.1"/>
    </source>
</evidence>
<keyword evidence="2" id="KW-1185">Reference proteome</keyword>
<proteinExistence type="predicted"/>
<dbReference type="RefSeq" id="WP_075726195.1">
    <property type="nucleotide sequence ID" value="NZ_LTDM01000018.1"/>
</dbReference>
<organism evidence="1 2">
    <name type="scientific">Tissierella creatinophila DSM 6911</name>
    <dbReference type="NCBI Taxonomy" id="1123403"/>
    <lineage>
        <taxon>Bacteria</taxon>
        <taxon>Bacillati</taxon>
        <taxon>Bacillota</taxon>
        <taxon>Tissierellia</taxon>
        <taxon>Tissierellales</taxon>
        <taxon>Tissierellaceae</taxon>
        <taxon>Tissierella</taxon>
    </lineage>
</organism>
<dbReference type="EMBL" id="LTDM01000018">
    <property type="protein sequence ID" value="OLS02760.1"/>
    <property type="molecule type" value="Genomic_DNA"/>
</dbReference>
<reference evidence="1 2" key="1">
    <citation type="submission" date="2016-02" db="EMBL/GenBank/DDBJ databases">
        <title>Genome sequence of Tissierella creatinophila DSM 6911.</title>
        <authorList>
            <person name="Poehlein A."/>
            <person name="Daniel R."/>
        </authorList>
    </citation>
    <scope>NUCLEOTIDE SEQUENCE [LARGE SCALE GENOMIC DNA]</scope>
    <source>
        <strain evidence="1 2">DSM 6911</strain>
    </source>
</reference>
<accession>A0A1U7M681</accession>
<name>A0A1U7M681_TISCR</name>
<dbReference type="PROSITE" id="PS51257">
    <property type="entry name" value="PROKAR_LIPOPROTEIN"/>
    <property type="match status" value="1"/>
</dbReference>
<protein>
    <recommendedName>
        <fullName evidence="3">Lipoprotein</fullName>
    </recommendedName>
</protein>
<dbReference type="AlphaFoldDB" id="A0A1U7M681"/>
<dbReference type="OrthoDB" id="9862325at2"/>
<gene>
    <name evidence="1" type="ORF">TICRE_12450</name>
</gene>
<comment type="caution">
    <text evidence="1">The sequence shown here is derived from an EMBL/GenBank/DDBJ whole genome shotgun (WGS) entry which is preliminary data.</text>
</comment>